<evidence type="ECO:0000313" key="2">
    <source>
        <dbReference type="Proteomes" id="UP000790377"/>
    </source>
</evidence>
<name>A0ACB8A626_9AGAM</name>
<proteinExistence type="predicted"/>
<dbReference type="EMBL" id="MU267817">
    <property type="protein sequence ID" value="KAH7908523.1"/>
    <property type="molecule type" value="Genomic_DNA"/>
</dbReference>
<accession>A0ACB8A626</accession>
<dbReference type="Proteomes" id="UP000790377">
    <property type="component" value="Unassembled WGS sequence"/>
</dbReference>
<protein>
    <submittedName>
        <fullName evidence="1">Uncharacterized protein</fullName>
    </submittedName>
</protein>
<reference evidence="1" key="1">
    <citation type="journal article" date="2021" name="New Phytol.">
        <title>Evolutionary innovations through gain and loss of genes in the ectomycorrhizal Boletales.</title>
        <authorList>
            <person name="Wu G."/>
            <person name="Miyauchi S."/>
            <person name="Morin E."/>
            <person name="Kuo A."/>
            <person name="Drula E."/>
            <person name="Varga T."/>
            <person name="Kohler A."/>
            <person name="Feng B."/>
            <person name="Cao Y."/>
            <person name="Lipzen A."/>
            <person name="Daum C."/>
            <person name="Hundley H."/>
            <person name="Pangilinan J."/>
            <person name="Johnson J."/>
            <person name="Barry K."/>
            <person name="LaButti K."/>
            <person name="Ng V."/>
            <person name="Ahrendt S."/>
            <person name="Min B."/>
            <person name="Choi I.G."/>
            <person name="Park H."/>
            <person name="Plett J.M."/>
            <person name="Magnuson J."/>
            <person name="Spatafora J.W."/>
            <person name="Nagy L.G."/>
            <person name="Henrissat B."/>
            <person name="Grigoriev I.V."/>
            <person name="Yang Z.L."/>
            <person name="Xu J."/>
            <person name="Martin F.M."/>
        </authorList>
    </citation>
    <scope>NUCLEOTIDE SEQUENCE</scope>
    <source>
        <strain evidence="1">ATCC 28755</strain>
    </source>
</reference>
<organism evidence="1 2">
    <name type="scientific">Hygrophoropsis aurantiaca</name>
    <dbReference type="NCBI Taxonomy" id="72124"/>
    <lineage>
        <taxon>Eukaryota</taxon>
        <taxon>Fungi</taxon>
        <taxon>Dikarya</taxon>
        <taxon>Basidiomycota</taxon>
        <taxon>Agaricomycotina</taxon>
        <taxon>Agaricomycetes</taxon>
        <taxon>Agaricomycetidae</taxon>
        <taxon>Boletales</taxon>
        <taxon>Coniophorineae</taxon>
        <taxon>Hygrophoropsidaceae</taxon>
        <taxon>Hygrophoropsis</taxon>
    </lineage>
</organism>
<gene>
    <name evidence="1" type="ORF">BJ138DRAFT_1115784</name>
</gene>
<evidence type="ECO:0000313" key="1">
    <source>
        <dbReference type="EMBL" id="KAH7908523.1"/>
    </source>
</evidence>
<sequence length="520" mass="59876">MIHEEPSSVLCQNHFGLPSQRTSVQSLPTELLLIIFTHLYRRLSSGFNRYGRMSTQSIEVSESGSSLPEFDPTLFPYALSSVCVAWRDTMALVPEFWTHLLVIVNLNASKRHYMYQYRGCRFTSKFELFAHLAWSRNLPLKVHVVTRYPTTPGVDEQHATRILENRCITDIMQILAPHIHRCCALRFQVIYSSSLPILRQHLQRSTWPTRLKELILDCSVADYDSFDAENTTIHEWHPCPSLHTLHLDGRSFRDICSTSKAHNSWLTYLPCLHVLTISHSRIPISIAEFFRVLSSRTSPSIWTLKVQDVEFYKDNDDAGSALYEFGFSPELIDLKSSSLCCFFRALAESPTQVTLTRCSFASIGIIKASELFLREIIAEEDMDLANALTPWQGHTLNIHSCPAFNDVFLRRMNPEESHLDEIYNHRPFPACQFWALEISDCRSFSISALQALVRARREAAVEEAGYELVDGLRAWNMTYVRLERVRPIVSIVIMGRAPEITMDEMKWFEDNVAYFYWSGN</sequence>
<keyword evidence="2" id="KW-1185">Reference proteome</keyword>
<comment type="caution">
    <text evidence="1">The sequence shown here is derived from an EMBL/GenBank/DDBJ whole genome shotgun (WGS) entry which is preliminary data.</text>
</comment>